<organism evidence="9 10">
    <name type="scientific">Limimaricola soesokkakensis</name>
    <dbReference type="NCBI Taxonomy" id="1343159"/>
    <lineage>
        <taxon>Bacteria</taxon>
        <taxon>Pseudomonadati</taxon>
        <taxon>Pseudomonadota</taxon>
        <taxon>Alphaproteobacteria</taxon>
        <taxon>Rhodobacterales</taxon>
        <taxon>Paracoccaceae</taxon>
        <taxon>Limimaricola</taxon>
    </lineage>
</organism>
<evidence type="ECO:0000256" key="3">
    <source>
        <dbReference type="ARBA" id="ARBA00022692"/>
    </source>
</evidence>
<gene>
    <name evidence="8" type="ORF">CLV79_101139</name>
    <name evidence="9" type="ORF">LOS8367_00947</name>
</gene>
<evidence type="ECO:0000256" key="5">
    <source>
        <dbReference type="ARBA" id="ARBA00023136"/>
    </source>
</evidence>
<reference evidence="8 11" key="2">
    <citation type="submission" date="2018-03" db="EMBL/GenBank/DDBJ databases">
        <title>Genomic Encyclopedia of Archaeal and Bacterial Type Strains, Phase II (KMG-II): from individual species to whole genera.</title>
        <authorList>
            <person name="Goeker M."/>
        </authorList>
    </citation>
    <scope>NUCLEOTIDE SEQUENCE [LARGE SCALE GENOMIC DNA]</scope>
    <source>
        <strain evidence="8 11">DSM 29956</strain>
    </source>
</reference>
<feature type="domain" description="EamA" evidence="7">
    <location>
        <begin position="176"/>
        <end position="305"/>
    </location>
</feature>
<protein>
    <submittedName>
        <fullName evidence="8">Drug/metabolite transporter (DMT)-like permease</fullName>
    </submittedName>
    <submittedName>
        <fullName evidence="9">EamA-like transporter family protein</fullName>
    </submittedName>
</protein>
<evidence type="ECO:0000256" key="4">
    <source>
        <dbReference type="ARBA" id="ARBA00022989"/>
    </source>
</evidence>
<evidence type="ECO:0000256" key="6">
    <source>
        <dbReference type="SAM" id="Phobius"/>
    </source>
</evidence>
<evidence type="ECO:0000313" key="8">
    <source>
        <dbReference type="EMBL" id="PSK88304.1"/>
    </source>
</evidence>
<dbReference type="EMBL" id="PYGB01000001">
    <property type="protein sequence ID" value="PSK88304.1"/>
    <property type="molecule type" value="Genomic_DNA"/>
</dbReference>
<evidence type="ECO:0000313" key="10">
    <source>
        <dbReference type="Proteomes" id="UP000193495"/>
    </source>
</evidence>
<keyword evidence="11" id="KW-1185">Reference proteome</keyword>
<keyword evidence="4 6" id="KW-1133">Transmembrane helix</keyword>
<dbReference type="InterPro" id="IPR000620">
    <property type="entry name" value="EamA_dom"/>
</dbReference>
<feature type="transmembrane region" description="Helical" evidence="6">
    <location>
        <begin position="264"/>
        <end position="283"/>
    </location>
</feature>
<feature type="transmembrane region" description="Helical" evidence="6">
    <location>
        <begin position="289"/>
        <end position="307"/>
    </location>
</feature>
<reference evidence="9 10" key="1">
    <citation type="submission" date="2017-03" db="EMBL/GenBank/DDBJ databases">
        <authorList>
            <person name="Afonso C.L."/>
            <person name="Miller P.J."/>
            <person name="Scott M.A."/>
            <person name="Spackman E."/>
            <person name="Goraichik I."/>
            <person name="Dimitrov K.M."/>
            <person name="Suarez D.L."/>
            <person name="Swayne D.E."/>
        </authorList>
    </citation>
    <scope>NUCLEOTIDE SEQUENCE [LARGE SCALE GENOMIC DNA]</scope>
    <source>
        <strain evidence="9 10">CECT 8367</strain>
    </source>
</reference>
<feature type="transmembrane region" description="Helical" evidence="6">
    <location>
        <begin position="175"/>
        <end position="195"/>
    </location>
</feature>
<feature type="domain" description="EamA" evidence="7">
    <location>
        <begin position="26"/>
        <end position="159"/>
    </location>
</feature>
<evidence type="ECO:0000313" key="9">
    <source>
        <dbReference type="EMBL" id="SLN26979.1"/>
    </source>
</evidence>
<feature type="transmembrane region" description="Helical" evidence="6">
    <location>
        <begin position="235"/>
        <end position="252"/>
    </location>
</feature>
<dbReference type="PANTHER" id="PTHR22911:SF6">
    <property type="entry name" value="SOLUTE CARRIER FAMILY 35 MEMBER G1"/>
    <property type="match status" value="1"/>
</dbReference>
<dbReference type="Proteomes" id="UP000240624">
    <property type="component" value="Unassembled WGS sequence"/>
</dbReference>
<evidence type="ECO:0000313" key="11">
    <source>
        <dbReference type="Proteomes" id="UP000240624"/>
    </source>
</evidence>
<dbReference type="GO" id="GO:0016020">
    <property type="term" value="C:membrane"/>
    <property type="evidence" value="ECO:0007669"/>
    <property type="project" value="UniProtKB-SubCell"/>
</dbReference>
<accession>A0A1X6YPD6</accession>
<evidence type="ECO:0000259" key="7">
    <source>
        <dbReference type="Pfam" id="PF00892"/>
    </source>
</evidence>
<feature type="transmembrane region" description="Helical" evidence="6">
    <location>
        <begin position="96"/>
        <end position="114"/>
    </location>
</feature>
<dbReference type="Pfam" id="PF00892">
    <property type="entry name" value="EamA"/>
    <property type="match status" value="2"/>
</dbReference>
<feature type="transmembrane region" description="Helical" evidence="6">
    <location>
        <begin position="142"/>
        <end position="163"/>
    </location>
</feature>
<keyword evidence="3 6" id="KW-0812">Transmembrane</keyword>
<evidence type="ECO:0000256" key="2">
    <source>
        <dbReference type="ARBA" id="ARBA00009853"/>
    </source>
</evidence>
<comment type="subcellular location">
    <subcellularLocation>
        <location evidence="1">Membrane</location>
        <topology evidence="1">Multi-pass membrane protein</topology>
    </subcellularLocation>
</comment>
<dbReference type="SUPFAM" id="SSF103481">
    <property type="entry name" value="Multidrug resistance efflux transporter EmrE"/>
    <property type="match status" value="2"/>
</dbReference>
<keyword evidence="5 6" id="KW-0472">Membrane</keyword>
<name>A0A1X6YPD6_9RHOB</name>
<dbReference type="EMBL" id="FWFY01000002">
    <property type="protein sequence ID" value="SLN26979.1"/>
    <property type="molecule type" value="Genomic_DNA"/>
</dbReference>
<dbReference type="PANTHER" id="PTHR22911">
    <property type="entry name" value="ACYL-MALONYL CONDENSING ENZYME-RELATED"/>
    <property type="match status" value="1"/>
</dbReference>
<sequence>MPRPETPAISTAPAAPRPAPVQQPMRGILFKTASVCVFVAMAAIIKATSNDVPPGEAVFFRSFFALPVIIVWLLWRGELRHGLETPNPMGHLWRGVVGTAAMGLGFTALGLLPFPEVTAIGYAAPLMVVILAAMFLGEEVRLFRLSAVGAGLAGVLIVMSPRLSVTSDPLSMAETLGAVVALGGALCAALAQVFVRKLTRTEGTAAIVFWFSTTASLLALLTLPFGWVLPGAGTFGLLILAGLLGGVGQILLTSSYRYADASLIAPFEYASMLLALGVGYFLFDEVPTWTMMLGAAIIVAAGIAIIWRERKLGLERGRGRRAMSPNG</sequence>
<feature type="transmembrane region" description="Helical" evidence="6">
    <location>
        <begin position="120"/>
        <end position="137"/>
    </location>
</feature>
<dbReference type="OrthoDB" id="8478503at2"/>
<feature type="transmembrane region" description="Helical" evidence="6">
    <location>
        <begin position="28"/>
        <end position="45"/>
    </location>
</feature>
<feature type="transmembrane region" description="Helical" evidence="6">
    <location>
        <begin position="207"/>
        <end position="229"/>
    </location>
</feature>
<evidence type="ECO:0000256" key="1">
    <source>
        <dbReference type="ARBA" id="ARBA00004141"/>
    </source>
</evidence>
<proteinExistence type="inferred from homology"/>
<feature type="transmembrane region" description="Helical" evidence="6">
    <location>
        <begin position="57"/>
        <end position="75"/>
    </location>
</feature>
<dbReference type="Proteomes" id="UP000193495">
    <property type="component" value="Unassembled WGS sequence"/>
</dbReference>
<dbReference type="AlphaFoldDB" id="A0A1X6YPD6"/>
<dbReference type="InterPro" id="IPR037185">
    <property type="entry name" value="EmrE-like"/>
</dbReference>
<comment type="similarity">
    <text evidence="2">Belongs to the drug/metabolite transporter (DMT) superfamily. 10 TMS drug/metabolite exporter (DME) (TC 2.A.7.3) family.</text>
</comment>